<evidence type="ECO:0000256" key="4">
    <source>
        <dbReference type="ARBA" id="ARBA00052790"/>
    </source>
</evidence>
<keyword evidence="2" id="KW-0479">Metal-binding</keyword>
<dbReference type="AlphaFoldDB" id="A0A7G8PZ43"/>
<dbReference type="SUPFAM" id="SSF56529">
    <property type="entry name" value="FAH"/>
    <property type="match status" value="1"/>
</dbReference>
<evidence type="ECO:0000256" key="7">
    <source>
        <dbReference type="ARBA" id="ARBA00060680"/>
    </source>
</evidence>
<dbReference type="RefSeq" id="WP_187055292.1">
    <property type="nucleotide sequence ID" value="NZ_CP060412.1"/>
</dbReference>
<gene>
    <name evidence="9" type="ORF">H8F01_11650</name>
</gene>
<accession>A0A7G8PZ43</accession>
<dbReference type="PANTHER" id="PTHR42796:SF4">
    <property type="entry name" value="FUMARYLACETOACETATE HYDROLASE DOMAIN-CONTAINING PROTEIN 2A"/>
    <property type="match status" value="1"/>
</dbReference>
<dbReference type="KEGG" id="dtl:H8F01_11650"/>
<dbReference type="InterPro" id="IPR011234">
    <property type="entry name" value="Fumarylacetoacetase-like_C"/>
</dbReference>
<proteinExistence type="inferred from homology"/>
<name>A0A7G8PZ43_9GAMM</name>
<feature type="domain" description="Fumarylacetoacetase-like C-terminal" evidence="8">
    <location>
        <begin position="76"/>
        <end position="282"/>
    </location>
</feature>
<dbReference type="GO" id="GO:0019752">
    <property type="term" value="P:carboxylic acid metabolic process"/>
    <property type="evidence" value="ECO:0007669"/>
    <property type="project" value="UniProtKB-ARBA"/>
</dbReference>
<dbReference type="InterPro" id="IPR036663">
    <property type="entry name" value="Fumarylacetoacetase_C_sf"/>
</dbReference>
<protein>
    <submittedName>
        <fullName evidence="9">Fumarylacetoacetate hydrolase family protein</fullName>
    </submittedName>
</protein>
<dbReference type="GO" id="GO:0018800">
    <property type="term" value="F:5-oxopent-3-ene-1,2,5-tricarboxylate decarboxylase activity"/>
    <property type="evidence" value="ECO:0007669"/>
    <property type="project" value="UniProtKB-EC"/>
</dbReference>
<dbReference type="GO" id="GO:0046872">
    <property type="term" value="F:metal ion binding"/>
    <property type="evidence" value="ECO:0007669"/>
    <property type="project" value="UniProtKB-KW"/>
</dbReference>
<comment type="pathway">
    <text evidence="7">Aromatic compound metabolism; 4-hydroxyphenylacetate degradation; pyruvate and succinate semialdehyde from 4-hydroxyphenylacetate: step 5/7.</text>
</comment>
<evidence type="ECO:0000256" key="1">
    <source>
        <dbReference type="ARBA" id="ARBA00010211"/>
    </source>
</evidence>
<comment type="catalytic activity">
    <reaction evidence="4">
        <text>(2E,4Z)-5-hydroxypenta-2,4-diene-1,2,5-tricarboxylate = (3E,5R)-5-carboxy-2-oxohept-3-enedioate</text>
        <dbReference type="Rhea" id="RHEA:18813"/>
        <dbReference type="ChEBI" id="CHEBI:47961"/>
        <dbReference type="ChEBI" id="CHEBI:87491"/>
        <dbReference type="EC" id="5.3.3.10"/>
    </reaction>
</comment>
<keyword evidence="10" id="KW-1185">Reference proteome</keyword>
<evidence type="ECO:0000256" key="6">
    <source>
        <dbReference type="ARBA" id="ARBA00060569"/>
    </source>
</evidence>
<dbReference type="Proteomes" id="UP000515873">
    <property type="component" value="Chromosome"/>
</dbReference>
<organism evidence="9 10">
    <name type="scientific">Dyella telluris</name>
    <dbReference type="NCBI Taxonomy" id="2763498"/>
    <lineage>
        <taxon>Bacteria</taxon>
        <taxon>Pseudomonadati</taxon>
        <taxon>Pseudomonadota</taxon>
        <taxon>Gammaproteobacteria</taxon>
        <taxon>Lysobacterales</taxon>
        <taxon>Rhodanobacteraceae</taxon>
        <taxon>Dyella</taxon>
    </lineage>
</organism>
<dbReference type="EMBL" id="CP060412">
    <property type="protein sequence ID" value="QNJ99800.1"/>
    <property type="molecule type" value="Genomic_DNA"/>
</dbReference>
<dbReference type="Gene3D" id="3.90.850.10">
    <property type="entry name" value="Fumarylacetoacetase-like, C-terminal domain"/>
    <property type="match status" value="1"/>
</dbReference>
<sequence length="285" mass="30555">MRFMRFQQVGRVGLAVDAGDGWRARFLDEGGVPADVGAIAEADEAQRAAWVDHLRTGVALDADGVTCLPPSANPGKIICLGLNYRDHARELGSRPPSYPTLFGRFASSLVGHGQPLVRPRVSDTFDYEGELVLMLGRGGRHITRDDALAHVFAYGVFNDASVRDYQFRTSQWTMGKNFDATGGFGPWMVTADELPPGATGLTLETRLNGNVMQRASTNDMIFGVEKTIAIISEGITLAAGDLIVMGTPSGVGSGRKPPVYMKPGDVCEISIEGIGTLRNTVVQEA</sequence>
<evidence type="ECO:0000256" key="2">
    <source>
        <dbReference type="ARBA" id="ARBA00022723"/>
    </source>
</evidence>
<comment type="similarity">
    <text evidence="1">Belongs to the FAH family.</text>
</comment>
<dbReference type="FunFam" id="3.90.850.10:FF:000002">
    <property type="entry name" value="2-hydroxyhepta-2,4-diene-1,7-dioate isomerase"/>
    <property type="match status" value="1"/>
</dbReference>
<evidence type="ECO:0000256" key="3">
    <source>
        <dbReference type="ARBA" id="ARBA00051258"/>
    </source>
</evidence>
<evidence type="ECO:0000313" key="9">
    <source>
        <dbReference type="EMBL" id="QNJ99800.1"/>
    </source>
</evidence>
<dbReference type="GO" id="GO:0016787">
    <property type="term" value="F:hydrolase activity"/>
    <property type="evidence" value="ECO:0007669"/>
    <property type="project" value="UniProtKB-KW"/>
</dbReference>
<dbReference type="Pfam" id="PF01557">
    <property type="entry name" value="FAA_hydrolase"/>
    <property type="match status" value="1"/>
</dbReference>
<evidence type="ECO:0000313" key="10">
    <source>
        <dbReference type="Proteomes" id="UP000515873"/>
    </source>
</evidence>
<keyword evidence="9" id="KW-0378">Hydrolase</keyword>
<evidence type="ECO:0000259" key="8">
    <source>
        <dbReference type="Pfam" id="PF01557"/>
    </source>
</evidence>
<dbReference type="GO" id="GO:0008704">
    <property type="term" value="F:5-carboxymethyl-2-hydroxymuconate delta-isomerase activity"/>
    <property type="evidence" value="ECO:0007669"/>
    <property type="project" value="UniProtKB-EC"/>
</dbReference>
<dbReference type="InterPro" id="IPR051121">
    <property type="entry name" value="FAH"/>
</dbReference>
<reference evidence="9 10" key="1">
    <citation type="submission" date="2020-08" db="EMBL/GenBank/DDBJ databases">
        <title>Dyella sp. G9 isolated from forest soil.</title>
        <authorList>
            <person name="Fu J."/>
            <person name="Qiu L."/>
        </authorList>
    </citation>
    <scope>NUCLEOTIDE SEQUENCE [LARGE SCALE GENOMIC DNA]</scope>
    <source>
        <strain evidence="9 10">G9</strain>
    </source>
</reference>
<comment type="catalytic activity">
    <reaction evidence="3">
        <text>(3E,5R)-5-carboxy-2-oxohept-3-enedioate + H(+) = (4Z)-2-oxohept-4-enedioate + CO2</text>
        <dbReference type="Rhea" id="RHEA:14397"/>
        <dbReference type="ChEBI" id="CHEBI:15378"/>
        <dbReference type="ChEBI" id="CHEBI:16526"/>
        <dbReference type="ChEBI" id="CHEBI:87491"/>
        <dbReference type="ChEBI" id="CHEBI:87507"/>
        <dbReference type="EC" id="4.1.1.68"/>
    </reaction>
</comment>
<comment type="pathway">
    <text evidence="6">Aromatic compound metabolism; 4-hydroxyphenylacetate degradation; pyruvate and succinate semialdehyde from 4-hydroxyphenylacetate: step 4/7.</text>
</comment>
<comment type="function">
    <text evidence="5">Decarboxylates OPET (5-oxo-pent-3-ene-1,2,5-tricarboxylic acid) into HHDD (2-hydroxy-hept-2,4-diene-1,7-dioate) and isomerizes it to OHED (2-oxo-hept-3-ene-1,7-dioate).</text>
</comment>
<dbReference type="PANTHER" id="PTHR42796">
    <property type="entry name" value="FUMARYLACETOACETATE HYDROLASE DOMAIN-CONTAINING PROTEIN 2A-RELATED"/>
    <property type="match status" value="1"/>
</dbReference>
<evidence type="ECO:0000256" key="5">
    <source>
        <dbReference type="ARBA" id="ARBA00057150"/>
    </source>
</evidence>